<evidence type="ECO:0000256" key="1">
    <source>
        <dbReference type="SAM" id="MobiDB-lite"/>
    </source>
</evidence>
<name>A0A381NL28_9ZZZZ</name>
<evidence type="ECO:0000313" key="3">
    <source>
        <dbReference type="EMBL" id="SUZ55306.1"/>
    </source>
</evidence>
<dbReference type="AlphaFoldDB" id="A0A381NL28"/>
<dbReference type="InterPro" id="IPR027417">
    <property type="entry name" value="P-loop_NTPase"/>
</dbReference>
<dbReference type="InterPro" id="IPR002586">
    <property type="entry name" value="CobQ/CobB/MinD/ParA_Nub-bd_dom"/>
</dbReference>
<accession>A0A381NL28</accession>
<reference evidence="3" key="1">
    <citation type="submission" date="2018-05" db="EMBL/GenBank/DDBJ databases">
        <authorList>
            <person name="Lanie J.A."/>
            <person name="Ng W.-L."/>
            <person name="Kazmierczak K.M."/>
            <person name="Andrzejewski T.M."/>
            <person name="Davidsen T.M."/>
            <person name="Wayne K.J."/>
            <person name="Tettelin H."/>
            <person name="Glass J.I."/>
            <person name="Rusch D."/>
            <person name="Podicherti R."/>
            <person name="Tsui H.-C.T."/>
            <person name="Winkler M.E."/>
        </authorList>
    </citation>
    <scope>NUCLEOTIDE SEQUENCE</scope>
</reference>
<proteinExistence type="predicted"/>
<feature type="region of interest" description="Disordered" evidence="1">
    <location>
        <begin position="1"/>
        <end position="25"/>
    </location>
</feature>
<dbReference type="Gene3D" id="3.40.50.300">
    <property type="entry name" value="P-loop containing nucleotide triphosphate hydrolases"/>
    <property type="match status" value="1"/>
</dbReference>
<dbReference type="Pfam" id="PF01656">
    <property type="entry name" value="CbiA"/>
    <property type="match status" value="1"/>
</dbReference>
<organism evidence="3">
    <name type="scientific">marine metagenome</name>
    <dbReference type="NCBI Taxonomy" id="408172"/>
    <lineage>
        <taxon>unclassified sequences</taxon>
        <taxon>metagenomes</taxon>
        <taxon>ecological metagenomes</taxon>
    </lineage>
</organism>
<dbReference type="SUPFAM" id="SSF52540">
    <property type="entry name" value="P-loop containing nucleoside triphosphate hydrolases"/>
    <property type="match status" value="1"/>
</dbReference>
<gene>
    <name evidence="3" type="ORF">METZ01_LOCUS8160</name>
</gene>
<feature type="domain" description="CobQ/CobB/MinD/ParA nucleotide binding" evidence="2">
    <location>
        <begin position="33"/>
        <end position="80"/>
    </location>
</feature>
<dbReference type="EMBL" id="UINC01000439">
    <property type="protein sequence ID" value="SUZ55306.1"/>
    <property type="molecule type" value="Genomic_DNA"/>
</dbReference>
<sequence length="141" mass="14909">MTKTTLLNETPNCPWRVSGSGHPSGQSLPTKFAIAGKGGSGKTTISGTLARLMASKMEQNLVAIDGDSNPNLATTLGLPREKISQIVPIPRTVVNRTKDEYGKNKTVLTKKPDEIINEFGIDTPDGIKLLLMAAIDHAGAG</sequence>
<feature type="compositionally biased region" description="Polar residues" evidence="1">
    <location>
        <begin position="1"/>
        <end position="11"/>
    </location>
</feature>
<evidence type="ECO:0000259" key="2">
    <source>
        <dbReference type="Pfam" id="PF01656"/>
    </source>
</evidence>
<protein>
    <recommendedName>
        <fullName evidence="2">CobQ/CobB/MinD/ParA nucleotide binding domain-containing protein</fullName>
    </recommendedName>
</protein>